<dbReference type="Proteomes" id="UP000267821">
    <property type="component" value="Unassembled WGS sequence"/>
</dbReference>
<dbReference type="SUPFAM" id="SSF56112">
    <property type="entry name" value="Protein kinase-like (PK-like)"/>
    <property type="match status" value="1"/>
</dbReference>
<proteinExistence type="inferred from homology"/>
<dbReference type="Pfam" id="PF01633">
    <property type="entry name" value="Choline_kinase"/>
    <property type="match status" value="1"/>
</dbReference>
<dbReference type="STRING" id="1051890.A0A3N4LJV0"/>
<accession>A0A3N4LJV0</accession>
<dbReference type="GO" id="GO:0004305">
    <property type="term" value="F:ethanolamine kinase activity"/>
    <property type="evidence" value="ECO:0007669"/>
    <property type="project" value="TreeGrafter"/>
</dbReference>
<feature type="region of interest" description="Disordered" evidence="2">
    <location>
        <begin position="151"/>
        <end position="183"/>
    </location>
</feature>
<dbReference type="Gene3D" id="3.30.200.20">
    <property type="entry name" value="Phosphorylase Kinase, domain 1"/>
    <property type="match status" value="1"/>
</dbReference>
<feature type="compositionally biased region" description="Basic and acidic residues" evidence="2">
    <location>
        <begin position="70"/>
        <end position="90"/>
    </location>
</feature>
<dbReference type="InParanoid" id="A0A3N4LJV0"/>
<evidence type="ECO:0000256" key="2">
    <source>
        <dbReference type="SAM" id="MobiDB-lite"/>
    </source>
</evidence>
<dbReference type="EMBL" id="ML121547">
    <property type="protein sequence ID" value="RPB23193.1"/>
    <property type="molecule type" value="Genomic_DNA"/>
</dbReference>
<feature type="compositionally biased region" description="Basic residues" evidence="2">
    <location>
        <begin position="1"/>
        <end position="13"/>
    </location>
</feature>
<dbReference type="PANTHER" id="PTHR22603:SF93">
    <property type="entry name" value="RE24176P"/>
    <property type="match status" value="1"/>
</dbReference>
<dbReference type="GO" id="GO:0006646">
    <property type="term" value="P:phosphatidylethanolamine biosynthetic process"/>
    <property type="evidence" value="ECO:0007669"/>
    <property type="project" value="TreeGrafter"/>
</dbReference>
<dbReference type="GO" id="GO:0005737">
    <property type="term" value="C:cytoplasm"/>
    <property type="evidence" value="ECO:0007669"/>
    <property type="project" value="TreeGrafter"/>
</dbReference>
<feature type="region of interest" description="Disordered" evidence="2">
    <location>
        <begin position="1"/>
        <end position="38"/>
    </location>
</feature>
<evidence type="ECO:0000259" key="3">
    <source>
        <dbReference type="Pfam" id="PF04428"/>
    </source>
</evidence>
<organism evidence="4 5">
    <name type="scientific">Terfezia boudieri ATCC MYA-4762</name>
    <dbReference type="NCBI Taxonomy" id="1051890"/>
    <lineage>
        <taxon>Eukaryota</taxon>
        <taxon>Fungi</taxon>
        <taxon>Dikarya</taxon>
        <taxon>Ascomycota</taxon>
        <taxon>Pezizomycotina</taxon>
        <taxon>Pezizomycetes</taxon>
        <taxon>Pezizales</taxon>
        <taxon>Pezizaceae</taxon>
        <taxon>Terfezia</taxon>
    </lineage>
</organism>
<evidence type="ECO:0000313" key="5">
    <source>
        <dbReference type="Proteomes" id="UP000267821"/>
    </source>
</evidence>
<sequence length="696" mass="78694">MLLHRKKSNKRRAALPVSGSSGPLTPINPVNEDGGAAEVHRDEGKALILEESHKNQVNLMRQVLDWVTHERQRQRERATKREAKKAENMRGRSPTQEQAQVLPEVIEAREGSGSPESISSTIGASRESLDRLEQIARAGLAASSSSLRLTGLTGAVPSHQPSRKTLRPKSRPSTSYASDTDVAPNGDVIVPECEVTLGTPEKIGWDRFKEEVLKLTHTLRCKGWRRIALKRFKELEIKRISGALTNAVYMVSPPPPPAGEAADGVPTMISTSTKKPAKLLLRIYGAQVSHLIDRKSELSILRRLARKKIGPRLLGTFQNGRFEEFLHAETLTKDDIRNPETSRQIAKRMRELHEGVDLEEAEVRAGPVVWLNWEKWVGRAREIMKEVETRGAHEGMLVAWKVFEDAVARYREWLVARYGGEEEMKRQLVFAHNDTQYGNILRMIPTGDSPLLLPMNTHRQLVVIDFEYASANLRGFEIANHFCEWMANYHAPVAPHQMQQSRFPTIQEQRNFLRAYIGHSIPYTHHQFLVHGTNSSAIENTPNTPTYTLAQFSLDARTQPSTPRQFVLDARTPAGSSASSYKEEEQFQQDALVNEVEWLMEEARAWRPASHAMWAVWGVVQAKIPMEEGKEGEGHIDERGARTVQDGEEEFNYLGYAQERALMFWGDMVSLGVMKEEEVKCCFGGRDGWEKVKRVE</sequence>
<reference evidence="4 5" key="1">
    <citation type="journal article" date="2018" name="Nat. Ecol. Evol.">
        <title>Pezizomycetes genomes reveal the molecular basis of ectomycorrhizal truffle lifestyle.</title>
        <authorList>
            <person name="Murat C."/>
            <person name="Payen T."/>
            <person name="Noel B."/>
            <person name="Kuo A."/>
            <person name="Morin E."/>
            <person name="Chen J."/>
            <person name="Kohler A."/>
            <person name="Krizsan K."/>
            <person name="Balestrini R."/>
            <person name="Da Silva C."/>
            <person name="Montanini B."/>
            <person name="Hainaut M."/>
            <person name="Levati E."/>
            <person name="Barry K.W."/>
            <person name="Belfiori B."/>
            <person name="Cichocki N."/>
            <person name="Clum A."/>
            <person name="Dockter R.B."/>
            <person name="Fauchery L."/>
            <person name="Guy J."/>
            <person name="Iotti M."/>
            <person name="Le Tacon F."/>
            <person name="Lindquist E.A."/>
            <person name="Lipzen A."/>
            <person name="Malagnac F."/>
            <person name="Mello A."/>
            <person name="Molinier V."/>
            <person name="Miyauchi S."/>
            <person name="Poulain J."/>
            <person name="Riccioni C."/>
            <person name="Rubini A."/>
            <person name="Sitrit Y."/>
            <person name="Splivallo R."/>
            <person name="Traeger S."/>
            <person name="Wang M."/>
            <person name="Zifcakova L."/>
            <person name="Wipf D."/>
            <person name="Zambonelli A."/>
            <person name="Paolocci F."/>
            <person name="Nowrousian M."/>
            <person name="Ottonello S."/>
            <person name="Baldrian P."/>
            <person name="Spatafora J.W."/>
            <person name="Henrissat B."/>
            <person name="Nagy L.G."/>
            <person name="Aury J.M."/>
            <person name="Wincker P."/>
            <person name="Grigoriev I.V."/>
            <person name="Bonfante P."/>
            <person name="Martin F.M."/>
        </authorList>
    </citation>
    <scope>NUCLEOTIDE SEQUENCE [LARGE SCALE GENOMIC DNA]</scope>
    <source>
        <strain evidence="4 5">ATCC MYA-4762</strain>
    </source>
</reference>
<comment type="similarity">
    <text evidence="1">Belongs to the choline/ethanolamine kinase family.</text>
</comment>
<keyword evidence="5" id="KW-1185">Reference proteome</keyword>
<evidence type="ECO:0000313" key="4">
    <source>
        <dbReference type="EMBL" id="RPB23193.1"/>
    </source>
</evidence>
<dbReference type="OrthoDB" id="10267235at2759"/>
<feature type="compositionally biased region" description="Basic residues" evidence="2">
    <location>
        <begin position="161"/>
        <end position="170"/>
    </location>
</feature>
<feature type="region of interest" description="Disordered" evidence="2">
    <location>
        <begin position="70"/>
        <end position="100"/>
    </location>
</feature>
<dbReference type="Gene3D" id="3.90.1200.10">
    <property type="match status" value="1"/>
</dbReference>
<name>A0A3N4LJV0_9PEZI</name>
<feature type="domain" description="Choline kinase N-terminal" evidence="3">
    <location>
        <begin position="186"/>
        <end position="229"/>
    </location>
</feature>
<keyword evidence="4" id="KW-0418">Kinase</keyword>
<dbReference type="CDD" id="cd05157">
    <property type="entry name" value="ETNK_euk"/>
    <property type="match status" value="1"/>
</dbReference>
<keyword evidence="4" id="KW-0808">Transferase</keyword>
<dbReference type="InterPro" id="IPR011009">
    <property type="entry name" value="Kinase-like_dom_sf"/>
</dbReference>
<dbReference type="FunCoup" id="A0A3N4LJV0">
    <property type="interactions" value="349"/>
</dbReference>
<gene>
    <name evidence="4" type="ORF">L211DRAFT_787218</name>
</gene>
<protein>
    <submittedName>
        <fullName evidence="4">Kinase-like protein</fullName>
    </submittedName>
</protein>
<dbReference type="InterPro" id="IPR007521">
    <property type="entry name" value="Choline_kin_N"/>
</dbReference>
<dbReference type="Pfam" id="PF04428">
    <property type="entry name" value="Choline_kin_N"/>
    <property type="match status" value="1"/>
</dbReference>
<dbReference type="PANTHER" id="PTHR22603">
    <property type="entry name" value="CHOLINE/ETHANOALAMINE KINASE"/>
    <property type="match status" value="1"/>
</dbReference>
<dbReference type="AlphaFoldDB" id="A0A3N4LJV0"/>
<dbReference type="GO" id="GO:0004103">
    <property type="term" value="F:choline kinase activity"/>
    <property type="evidence" value="ECO:0007669"/>
    <property type="project" value="TreeGrafter"/>
</dbReference>
<evidence type="ECO:0000256" key="1">
    <source>
        <dbReference type="ARBA" id="ARBA00038211"/>
    </source>
</evidence>